<dbReference type="Gene3D" id="2.40.10.220">
    <property type="entry name" value="predicted glycosyltransferase like domains"/>
    <property type="match status" value="1"/>
</dbReference>
<evidence type="ECO:0000313" key="2">
    <source>
        <dbReference type="EMBL" id="MDY0873144.1"/>
    </source>
</evidence>
<proteinExistence type="predicted"/>
<name>A0ABU5E0W4_9PROT</name>
<feature type="domain" description="PilZ" evidence="1">
    <location>
        <begin position="7"/>
        <end position="84"/>
    </location>
</feature>
<dbReference type="RefSeq" id="WP_320501609.1">
    <property type="nucleotide sequence ID" value="NZ_JAXCLX010000002.1"/>
</dbReference>
<reference evidence="2 3" key="1">
    <citation type="journal article" date="2013" name="Antonie Van Leeuwenhoek">
        <title>Dongia rigui sp. nov., isolated from freshwater of a large wetland in Korea.</title>
        <authorList>
            <person name="Baik K.S."/>
            <person name="Hwang Y.M."/>
            <person name="Choi J.S."/>
            <person name="Kwon J."/>
            <person name="Seong C.N."/>
        </authorList>
    </citation>
    <scope>NUCLEOTIDE SEQUENCE [LARGE SCALE GENOMIC DNA]</scope>
    <source>
        <strain evidence="2 3">04SU4-P</strain>
    </source>
</reference>
<dbReference type="SUPFAM" id="SSF141371">
    <property type="entry name" value="PilZ domain-like"/>
    <property type="match status" value="1"/>
</dbReference>
<sequence length="87" mass="9560">MQESGADKRRHPRRKMLKGAKAIFNGGASLYDCQVRDWSESGARLVFPELTPLPKLFTLRLSDGSEHACEVVRADGVIVGVRFSGSV</sequence>
<dbReference type="Pfam" id="PF07238">
    <property type="entry name" value="PilZ"/>
    <property type="match status" value="1"/>
</dbReference>
<accession>A0ABU5E0W4</accession>
<dbReference type="Proteomes" id="UP001271769">
    <property type="component" value="Unassembled WGS sequence"/>
</dbReference>
<evidence type="ECO:0000313" key="3">
    <source>
        <dbReference type="Proteomes" id="UP001271769"/>
    </source>
</evidence>
<gene>
    <name evidence="2" type="ORF">SMD31_14475</name>
</gene>
<dbReference type="InterPro" id="IPR009875">
    <property type="entry name" value="PilZ_domain"/>
</dbReference>
<keyword evidence="3" id="KW-1185">Reference proteome</keyword>
<protein>
    <submittedName>
        <fullName evidence="2">PilZ domain-containing protein</fullName>
    </submittedName>
</protein>
<comment type="caution">
    <text evidence="2">The sequence shown here is derived from an EMBL/GenBank/DDBJ whole genome shotgun (WGS) entry which is preliminary data.</text>
</comment>
<evidence type="ECO:0000259" key="1">
    <source>
        <dbReference type="Pfam" id="PF07238"/>
    </source>
</evidence>
<dbReference type="EMBL" id="JAXCLX010000002">
    <property type="protein sequence ID" value="MDY0873144.1"/>
    <property type="molecule type" value="Genomic_DNA"/>
</dbReference>
<organism evidence="2 3">
    <name type="scientific">Dongia rigui</name>
    <dbReference type="NCBI Taxonomy" id="940149"/>
    <lineage>
        <taxon>Bacteria</taxon>
        <taxon>Pseudomonadati</taxon>
        <taxon>Pseudomonadota</taxon>
        <taxon>Alphaproteobacteria</taxon>
        <taxon>Rhodospirillales</taxon>
        <taxon>Dongiaceae</taxon>
        <taxon>Dongia</taxon>
    </lineage>
</organism>